<dbReference type="InterPro" id="IPR057727">
    <property type="entry name" value="WCX_dom"/>
</dbReference>
<dbReference type="GO" id="GO:0003700">
    <property type="term" value="F:DNA-binding transcription factor activity"/>
    <property type="evidence" value="ECO:0007669"/>
    <property type="project" value="InterPro"/>
</dbReference>
<keyword evidence="5" id="KW-1185">Reference proteome</keyword>
<dbReference type="InterPro" id="IPR013196">
    <property type="entry name" value="HTH_11"/>
</dbReference>
<dbReference type="InterPro" id="IPR028349">
    <property type="entry name" value="PafC-like"/>
</dbReference>
<dbReference type="AlphaFoldDB" id="A0A7G5BYL1"/>
<dbReference type="InterPro" id="IPR036390">
    <property type="entry name" value="WH_DNA-bd_sf"/>
</dbReference>
<gene>
    <name evidence="4" type="ORF">FPL14_13190</name>
</gene>
<dbReference type="InterPro" id="IPR036388">
    <property type="entry name" value="WH-like_DNA-bd_sf"/>
</dbReference>
<accession>A0A7G5BYL1</accession>
<dbReference type="InterPro" id="IPR051534">
    <property type="entry name" value="CBASS_pafABC_assoc_protein"/>
</dbReference>
<evidence type="ECO:0000259" key="3">
    <source>
        <dbReference type="PROSITE" id="PS51000"/>
    </source>
</evidence>
<dbReference type="Pfam" id="PF25583">
    <property type="entry name" value="WCX"/>
    <property type="match status" value="1"/>
</dbReference>
<dbReference type="InterPro" id="IPR001034">
    <property type="entry name" value="DeoR_HTH"/>
</dbReference>
<organism evidence="4 5">
    <name type="scientific">Cohnella cholangitidis</name>
    <dbReference type="NCBI Taxonomy" id="2598458"/>
    <lineage>
        <taxon>Bacteria</taxon>
        <taxon>Bacillati</taxon>
        <taxon>Bacillota</taxon>
        <taxon>Bacilli</taxon>
        <taxon>Bacillales</taxon>
        <taxon>Paenibacillaceae</taxon>
        <taxon>Cohnella</taxon>
    </lineage>
</organism>
<protein>
    <submittedName>
        <fullName evidence="4">YafY family transcriptional regulator</fullName>
    </submittedName>
</protein>
<name>A0A7G5BYL1_9BACL</name>
<dbReference type="PROSITE" id="PS51000">
    <property type="entry name" value="HTH_DEOR_2"/>
    <property type="match status" value="1"/>
</dbReference>
<keyword evidence="1" id="KW-0805">Transcription regulation</keyword>
<dbReference type="PROSITE" id="PS52050">
    <property type="entry name" value="WYL"/>
    <property type="match status" value="1"/>
</dbReference>
<feature type="domain" description="HTH deoR-type" evidence="3">
    <location>
        <begin position="5"/>
        <end position="64"/>
    </location>
</feature>
<dbReference type="PIRSF" id="PIRSF016838">
    <property type="entry name" value="PafC"/>
    <property type="match status" value="1"/>
</dbReference>
<dbReference type="PANTHER" id="PTHR34580">
    <property type="match status" value="1"/>
</dbReference>
<dbReference type="EMBL" id="CP041969">
    <property type="protein sequence ID" value="QMV42045.1"/>
    <property type="molecule type" value="Genomic_DNA"/>
</dbReference>
<evidence type="ECO:0000256" key="2">
    <source>
        <dbReference type="ARBA" id="ARBA00023163"/>
    </source>
</evidence>
<dbReference type="InterPro" id="IPR026881">
    <property type="entry name" value="WYL_dom"/>
</dbReference>
<dbReference type="Proteomes" id="UP000515679">
    <property type="component" value="Chromosome"/>
</dbReference>
<sequence length="327" mass="38301">MLMNKTQRLVELLLTMNTRQRFTLRELAERFGVSRRTVLRDINELSALGVPLYAEMGAHGGYRILKERTLPPITFLEQEAVALFFVSQSLKFYRSLPMESDWHSALAKFYHVLPEDVKERIDQLQRRLLFWVPVQGREAAHLSALLEGAVEQQILHISYESERTITERDIQLVGLYSMSGKWYCPAYDFHSAEYRLFRADRIQTASVSPDQTRKKNHDKLLITDWFDRERQREENQEEYKFRVRLTRRGVLLCRNDAWLGSALTVLEDGTGYISRKISPNYMTWAASFFIGCQSDAVVEEPKELREMIVEQLRETLSVYEEGGSYIR</sequence>
<keyword evidence="2" id="KW-0804">Transcription</keyword>
<dbReference type="SUPFAM" id="SSF46785">
    <property type="entry name" value="Winged helix' DNA-binding domain"/>
    <property type="match status" value="1"/>
</dbReference>
<proteinExistence type="predicted"/>
<dbReference type="KEGG" id="cchl:FPL14_13190"/>
<evidence type="ECO:0000313" key="4">
    <source>
        <dbReference type="EMBL" id="QMV42045.1"/>
    </source>
</evidence>
<reference evidence="4 5" key="1">
    <citation type="submission" date="2019-07" db="EMBL/GenBank/DDBJ databases">
        <authorList>
            <person name="Kim J.K."/>
            <person name="Cheong H.-M."/>
            <person name="Choi Y."/>
            <person name="Hwang K.J."/>
            <person name="Lee S."/>
            <person name="Choi C."/>
        </authorList>
    </citation>
    <scope>NUCLEOTIDE SEQUENCE [LARGE SCALE GENOMIC DNA]</scope>
    <source>
        <strain evidence="4 5">KS 22</strain>
    </source>
</reference>
<evidence type="ECO:0000313" key="5">
    <source>
        <dbReference type="Proteomes" id="UP000515679"/>
    </source>
</evidence>
<dbReference type="Pfam" id="PF13280">
    <property type="entry name" value="WYL"/>
    <property type="match status" value="1"/>
</dbReference>
<dbReference type="Gene3D" id="1.10.10.10">
    <property type="entry name" value="Winged helix-like DNA-binding domain superfamily/Winged helix DNA-binding domain"/>
    <property type="match status" value="1"/>
</dbReference>
<dbReference type="Pfam" id="PF08279">
    <property type="entry name" value="HTH_11"/>
    <property type="match status" value="1"/>
</dbReference>
<evidence type="ECO:0000256" key="1">
    <source>
        <dbReference type="ARBA" id="ARBA00023015"/>
    </source>
</evidence>
<dbReference type="PANTHER" id="PTHR34580:SF9">
    <property type="entry name" value="SLL5097 PROTEIN"/>
    <property type="match status" value="1"/>
</dbReference>